<sequence length="365" mass="42249">MLDLTFGEQVKIILSRRGMTIKELAETIEERTGKKMSRQNLTQRLGRDNFQEQDMRMIAEILDCPFQLSILGEDGVSIEKAQNNHAQTEAWEEPAEAWEEQPAEMYAEAAAPEEPEETAAGPAEVQERDITIGELVDIHEELDAMIEREQGELPPLEEPVAELLEEVAAEEEEKEEEPHREEEKAKEKQEPKKEEKKHGWREYLLRRIRKPEEKKAEEKSEEPAPAEEMTQEAENESADVQIRTPEPVAEAVTEEYVLEQEEPLLYEEEAEEDEAERSAREAALAELEEFTAEEEDLEKGDINPYTGREYKSNSVRMHPTRIGYVQVYDRGTHTWTDMTEWAFLGYQERKKALLGKDYVPPIYLD</sequence>
<feature type="compositionally biased region" description="Basic and acidic residues" evidence="1">
    <location>
        <begin position="211"/>
        <end position="222"/>
    </location>
</feature>
<protein>
    <submittedName>
        <fullName evidence="2">Uncharacterized protein</fullName>
    </submittedName>
</protein>
<reference evidence="2" key="2">
    <citation type="submission" date="2021-09" db="EMBL/GenBank/DDBJ databases">
        <authorList>
            <person name="Gilroy R."/>
        </authorList>
    </citation>
    <scope>NUCLEOTIDE SEQUENCE</scope>
    <source>
        <strain evidence="2">USAMLcec4-12693</strain>
    </source>
</reference>
<dbReference type="Proteomes" id="UP000813420">
    <property type="component" value="Unassembled WGS sequence"/>
</dbReference>
<dbReference type="RefSeq" id="WP_277271425.1">
    <property type="nucleotide sequence ID" value="NZ_CAWVCY010000043.1"/>
</dbReference>
<gene>
    <name evidence="2" type="ORF">K8V39_00305</name>
</gene>
<feature type="compositionally biased region" description="Acidic residues" evidence="1">
    <location>
        <begin position="159"/>
        <end position="175"/>
    </location>
</feature>
<evidence type="ECO:0000256" key="1">
    <source>
        <dbReference type="SAM" id="MobiDB-lite"/>
    </source>
</evidence>
<feature type="compositionally biased region" description="Basic and acidic residues" evidence="1">
    <location>
        <begin position="176"/>
        <end position="199"/>
    </location>
</feature>
<feature type="region of interest" description="Disordered" evidence="1">
    <location>
        <begin position="258"/>
        <end position="282"/>
    </location>
</feature>
<feature type="region of interest" description="Disordered" evidence="1">
    <location>
        <begin position="151"/>
        <end position="199"/>
    </location>
</feature>
<feature type="region of interest" description="Disordered" evidence="1">
    <location>
        <begin position="211"/>
        <end position="244"/>
    </location>
</feature>
<proteinExistence type="predicted"/>
<organism evidence="2 3">
    <name type="scientific">Merdimonas faecis</name>
    <dbReference type="NCBI Taxonomy" id="1653435"/>
    <lineage>
        <taxon>Bacteria</taxon>
        <taxon>Bacillati</taxon>
        <taxon>Bacillota</taxon>
        <taxon>Clostridia</taxon>
        <taxon>Lachnospirales</taxon>
        <taxon>Lachnospiraceae</taxon>
        <taxon>Merdimonas</taxon>
    </lineage>
</organism>
<dbReference type="AlphaFoldDB" id="A0A9D3AIH3"/>
<feature type="region of interest" description="Disordered" evidence="1">
    <location>
        <begin position="108"/>
        <end position="128"/>
    </location>
</feature>
<comment type="caution">
    <text evidence="2">The sequence shown here is derived from an EMBL/GenBank/DDBJ whole genome shotgun (WGS) entry which is preliminary data.</text>
</comment>
<reference evidence="2" key="1">
    <citation type="journal article" date="2021" name="PeerJ">
        <title>Extensive microbial diversity within the chicken gut microbiome revealed by metagenomics and culture.</title>
        <authorList>
            <person name="Gilroy R."/>
            <person name="Ravi A."/>
            <person name="Getino M."/>
            <person name="Pursley I."/>
            <person name="Horton D.L."/>
            <person name="Alikhan N.F."/>
            <person name="Baker D."/>
            <person name="Gharbi K."/>
            <person name="Hall N."/>
            <person name="Watson M."/>
            <person name="Adriaenssens E.M."/>
            <person name="Foster-Nyarko E."/>
            <person name="Jarju S."/>
            <person name="Secka A."/>
            <person name="Antonio M."/>
            <person name="Oren A."/>
            <person name="Chaudhuri R.R."/>
            <person name="La Ragione R."/>
            <person name="Hildebrand F."/>
            <person name="Pallen M.J."/>
        </authorList>
    </citation>
    <scope>NUCLEOTIDE SEQUENCE</scope>
    <source>
        <strain evidence="2">USAMLcec4-12693</strain>
    </source>
</reference>
<name>A0A9D3AIH3_9FIRM</name>
<dbReference type="EMBL" id="DYXE01000003">
    <property type="protein sequence ID" value="HJH48691.1"/>
    <property type="molecule type" value="Genomic_DNA"/>
</dbReference>
<evidence type="ECO:0000313" key="2">
    <source>
        <dbReference type="EMBL" id="HJH48691.1"/>
    </source>
</evidence>
<evidence type="ECO:0000313" key="3">
    <source>
        <dbReference type="Proteomes" id="UP000813420"/>
    </source>
</evidence>
<accession>A0A9D3AIH3</accession>
<feature type="compositionally biased region" description="Acidic residues" evidence="1">
    <location>
        <begin position="258"/>
        <end position="275"/>
    </location>
</feature>